<feature type="domain" description="GerMN" evidence="3">
    <location>
        <begin position="108"/>
        <end position="193"/>
    </location>
</feature>
<proteinExistence type="predicted"/>
<evidence type="ECO:0000256" key="2">
    <source>
        <dbReference type="SAM" id="SignalP"/>
    </source>
</evidence>
<evidence type="ECO:0000256" key="1">
    <source>
        <dbReference type="SAM" id="MobiDB-lite"/>
    </source>
</evidence>
<dbReference type="RefSeq" id="WP_178022600.1">
    <property type="nucleotide sequence ID" value="NZ_JAKSXN010000084.1"/>
</dbReference>
<dbReference type="Proteomes" id="UP001597211">
    <property type="component" value="Unassembled WGS sequence"/>
</dbReference>
<keyword evidence="2" id="KW-0732">Signal</keyword>
<dbReference type="SMART" id="SM00909">
    <property type="entry name" value="Germane"/>
    <property type="match status" value="1"/>
</dbReference>
<dbReference type="PROSITE" id="PS51257">
    <property type="entry name" value="PROKAR_LIPOPROTEIN"/>
    <property type="match status" value="1"/>
</dbReference>
<comment type="caution">
    <text evidence="4">The sequence shown here is derived from an EMBL/GenBank/DDBJ whole genome shotgun (WGS) entry which is preliminary data.</text>
</comment>
<feature type="compositionally biased region" description="Low complexity" evidence="1">
    <location>
        <begin position="59"/>
        <end position="70"/>
    </location>
</feature>
<feature type="region of interest" description="Disordered" evidence="1">
    <location>
        <begin position="21"/>
        <end position="75"/>
    </location>
</feature>
<dbReference type="InterPro" id="IPR019606">
    <property type="entry name" value="GerMN"/>
</dbReference>
<keyword evidence="5" id="KW-1185">Reference proteome</keyword>
<sequence>MRKIAILLAMVAMLGVAAGCGNKPTASPPDNGTESDAALSSGAQQSDLQSGEVQKPDNDAATTGDPDAATQETTTEKLTIQLYFTDSDLMELKQKPREIEYSADRSKYESAFEALQKADDGLLSLWEKVVLNTVKFEETSGQLNLDISLPDEARLGAGGESLALEALKNTMFQFDEVKQIELTLDGQQVESLMGHVDLEHPMSR</sequence>
<accession>A0ABW3SI38</accession>
<reference evidence="5" key="1">
    <citation type="journal article" date="2019" name="Int. J. Syst. Evol. Microbiol.">
        <title>The Global Catalogue of Microorganisms (GCM) 10K type strain sequencing project: providing services to taxonomists for standard genome sequencing and annotation.</title>
        <authorList>
            <consortium name="The Broad Institute Genomics Platform"/>
            <consortium name="The Broad Institute Genome Sequencing Center for Infectious Disease"/>
            <person name="Wu L."/>
            <person name="Ma J."/>
        </authorList>
    </citation>
    <scope>NUCLEOTIDE SEQUENCE [LARGE SCALE GENOMIC DNA]</scope>
    <source>
        <strain evidence="5">CCUG 48216</strain>
    </source>
</reference>
<feature type="signal peptide" evidence="2">
    <location>
        <begin position="1"/>
        <end position="18"/>
    </location>
</feature>
<evidence type="ECO:0000259" key="3">
    <source>
        <dbReference type="SMART" id="SM00909"/>
    </source>
</evidence>
<gene>
    <name evidence="4" type="ORF">ACFQ2Z_23105</name>
</gene>
<organism evidence="4 5">
    <name type="scientific">Paenibacillus timonensis</name>
    <dbReference type="NCBI Taxonomy" id="225915"/>
    <lineage>
        <taxon>Bacteria</taxon>
        <taxon>Bacillati</taxon>
        <taxon>Bacillota</taxon>
        <taxon>Bacilli</taxon>
        <taxon>Bacillales</taxon>
        <taxon>Paenibacillaceae</taxon>
        <taxon>Paenibacillus</taxon>
    </lineage>
</organism>
<evidence type="ECO:0000313" key="4">
    <source>
        <dbReference type="EMBL" id="MFD1184230.1"/>
    </source>
</evidence>
<dbReference type="EMBL" id="JBHTKZ010000076">
    <property type="protein sequence ID" value="MFD1184230.1"/>
    <property type="molecule type" value="Genomic_DNA"/>
</dbReference>
<name>A0ABW3SI38_9BACL</name>
<evidence type="ECO:0000313" key="5">
    <source>
        <dbReference type="Proteomes" id="UP001597211"/>
    </source>
</evidence>
<feature type="compositionally biased region" description="Polar residues" evidence="1">
    <location>
        <begin position="24"/>
        <end position="34"/>
    </location>
</feature>
<feature type="chain" id="PRO_5045182506" evidence="2">
    <location>
        <begin position="19"/>
        <end position="204"/>
    </location>
</feature>
<feature type="compositionally biased region" description="Polar residues" evidence="1">
    <location>
        <begin position="41"/>
        <end position="52"/>
    </location>
</feature>
<dbReference type="Pfam" id="PF10646">
    <property type="entry name" value="Germane"/>
    <property type="match status" value="1"/>
</dbReference>
<protein>
    <submittedName>
        <fullName evidence="4">GerMN domain-containing protein</fullName>
    </submittedName>
</protein>